<dbReference type="Proteomes" id="UP000009175">
    <property type="component" value="Chromosome"/>
</dbReference>
<keyword evidence="2" id="KW-1185">Reference proteome</keyword>
<gene>
    <name evidence="1" type="ordered locus">Sama_2144</name>
</gene>
<dbReference type="Pfam" id="PF14056">
    <property type="entry name" value="DUF4250"/>
    <property type="match status" value="1"/>
</dbReference>
<name>A1S7J3_SHEAM</name>
<sequence length="62" mass="7170">MEIRHPSQLSPEILVGIVNEKLRLQCPDKASLLYELGMPEAELDAKLADFDYHPETNQYRSR</sequence>
<dbReference type="RefSeq" id="WP_011760257.1">
    <property type="nucleotide sequence ID" value="NC_008700.1"/>
</dbReference>
<dbReference type="HOGENOM" id="CLU_182788_2_0_6"/>
<evidence type="ECO:0000313" key="1">
    <source>
        <dbReference type="EMBL" id="ABM00350.1"/>
    </source>
</evidence>
<protein>
    <recommendedName>
        <fullName evidence="3">DUF4250 domain-containing protein</fullName>
    </recommendedName>
</protein>
<dbReference type="InterPro" id="IPR025346">
    <property type="entry name" value="DUF4250"/>
</dbReference>
<reference evidence="1 2" key="1">
    <citation type="submission" date="2006-12" db="EMBL/GenBank/DDBJ databases">
        <title>Complete sequence of Shewanella amazonensis SB2B.</title>
        <authorList>
            <consortium name="US DOE Joint Genome Institute"/>
            <person name="Copeland A."/>
            <person name="Lucas S."/>
            <person name="Lapidus A."/>
            <person name="Barry K."/>
            <person name="Detter J.C."/>
            <person name="Glavina del Rio T."/>
            <person name="Hammon N."/>
            <person name="Israni S."/>
            <person name="Dalin E."/>
            <person name="Tice H."/>
            <person name="Pitluck S."/>
            <person name="Munk A.C."/>
            <person name="Brettin T."/>
            <person name="Bruce D."/>
            <person name="Han C."/>
            <person name="Tapia R."/>
            <person name="Gilna P."/>
            <person name="Schmutz J."/>
            <person name="Larimer F."/>
            <person name="Land M."/>
            <person name="Hauser L."/>
            <person name="Kyrpides N."/>
            <person name="Mikhailova N."/>
            <person name="Fredrickson J."/>
            <person name="Richardson P."/>
        </authorList>
    </citation>
    <scope>NUCLEOTIDE SEQUENCE [LARGE SCALE GENOMIC DNA]</scope>
    <source>
        <strain evidence="2">ATCC BAA-1098 / SB2B</strain>
    </source>
</reference>
<proteinExistence type="predicted"/>
<dbReference type="KEGG" id="saz:Sama_2144"/>
<dbReference type="AlphaFoldDB" id="A1S7J3"/>
<evidence type="ECO:0000313" key="2">
    <source>
        <dbReference type="Proteomes" id="UP000009175"/>
    </source>
</evidence>
<accession>A1S7J3</accession>
<organism evidence="1 2">
    <name type="scientific">Shewanella amazonensis (strain ATCC BAA-1098 / SB2B)</name>
    <dbReference type="NCBI Taxonomy" id="326297"/>
    <lineage>
        <taxon>Bacteria</taxon>
        <taxon>Pseudomonadati</taxon>
        <taxon>Pseudomonadota</taxon>
        <taxon>Gammaproteobacteria</taxon>
        <taxon>Alteromonadales</taxon>
        <taxon>Shewanellaceae</taxon>
        <taxon>Shewanella</taxon>
    </lineage>
</organism>
<dbReference type="EMBL" id="CP000507">
    <property type="protein sequence ID" value="ABM00350.1"/>
    <property type="molecule type" value="Genomic_DNA"/>
</dbReference>
<evidence type="ECO:0008006" key="3">
    <source>
        <dbReference type="Google" id="ProtNLM"/>
    </source>
</evidence>
<dbReference type="OrthoDB" id="6197979at2"/>